<comment type="caution">
    <text evidence="1">The sequence shown here is derived from an EMBL/GenBank/DDBJ whole genome shotgun (WGS) entry which is preliminary data.</text>
</comment>
<evidence type="ECO:0000313" key="1">
    <source>
        <dbReference type="EMBL" id="TVV75821.1"/>
    </source>
</evidence>
<accession>A0A558R8U9</accession>
<proteinExistence type="predicted"/>
<reference evidence="1 2" key="1">
    <citation type="submission" date="2019-07" db="EMBL/GenBank/DDBJ databases">
        <title>Sphingomonas solaris sp. nov., isolated from a solar panel from Boston, Massachusetts.</title>
        <authorList>
            <person name="Tanner K."/>
            <person name="Pascual J."/>
            <person name="Mancuso C."/>
            <person name="Pereto J."/>
            <person name="Khalil A."/>
            <person name="Vilanova C."/>
        </authorList>
    </citation>
    <scope>NUCLEOTIDE SEQUENCE [LARGE SCALE GENOMIC DNA]</scope>
    <source>
        <strain evidence="1 2">R4DWN</strain>
    </source>
</reference>
<evidence type="ECO:0000313" key="2">
    <source>
        <dbReference type="Proteomes" id="UP000318681"/>
    </source>
</evidence>
<organism evidence="1 2">
    <name type="scientific">Alterirhizorhabdus solaris</name>
    <dbReference type="NCBI Taxonomy" id="2529389"/>
    <lineage>
        <taxon>Bacteria</taxon>
        <taxon>Pseudomonadati</taxon>
        <taxon>Pseudomonadota</taxon>
        <taxon>Alphaproteobacteria</taxon>
        <taxon>Sphingomonadales</taxon>
        <taxon>Rhizorhabdaceae</taxon>
        <taxon>Alterirhizorhabdus</taxon>
    </lineage>
</organism>
<dbReference type="RefSeq" id="WP_145149121.1">
    <property type="nucleotide sequence ID" value="NZ_VNIM01000016.1"/>
</dbReference>
<protein>
    <submittedName>
        <fullName evidence="1">Uncharacterized protein</fullName>
    </submittedName>
</protein>
<name>A0A558R8U9_9SPHN</name>
<dbReference type="AlphaFoldDB" id="A0A558R8U9"/>
<dbReference type="OrthoDB" id="9255636at2"/>
<dbReference type="Proteomes" id="UP000318681">
    <property type="component" value="Unassembled WGS sequence"/>
</dbReference>
<keyword evidence="2" id="KW-1185">Reference proteome</keyword>
<sequence>MTDCELRYVATVDDGAWSESERDAGRRVEAWLDRCAGFIRETFSAVPAPRADTPGVEAILRVLLRREFNYQATGRVAHLFPALGERIARVVAEGRPLPLYFLHHGGYRASSGPVLADLVFAPDATDLLLLYQVARLQRAMTAVYPPGIAFVIVVNNGVAMETNDIPLTATEGYAAGLRGMIAALGATAAVTVLVQSELAPAAPVPPVPPVEVDETAHRTIERFLGRSCSVEEAGHRAAVYVASEARWWDRIEAIVIAAAGLILRQVAHQRCLSFRPFPGGAIRAQNGAIGVTLRDGGRDPLPFLVTSITARQRELHTIPVRHEVLPGGPMA</sequence>
<gene>
    <name evidence="1" type="ORF">FOY91_05945</name>
</gene>
<dbReference type="EMBL" id="VNIM01000016">
    <property type="protein sequence ID" value="TVV75821.1"/>
    <property type="molecule type" value="Genomic_DNA"/>
</dbReference>